<dbReference type="InterPro" id="IPR050237">
    <property type="entry name" value="ATP-dep_AMP-bd_enzyme"/>
</dbReference>
<dbReference type="PROSITE" id="PS00455">
    <property type="entry name" value="AMP_BINDING"/>
    <property type="match status" value="1"/>
</dbReference>
<dbReference type="KEGG" id="ptx:ABW99_06040"/>
<keyword evidence="3" id="KW-1185">Reference proteome</keyword>
<evidence type="ECO:0000313" key="2">
    <source>
        <dbReference type="EMBL" id="AKJ67838.1"/>
    </source>
</evidence>
<dbReference type="Gene3D" id="3.30.300.30">
    <property type="match status" value="1"/>
</dbReference>
<dbReference type="InterPro" id="IPR020845">
    <property type="entry name" value="AMP-binding_CS"/>
</dbReference>
<dbReference type="InterPro" id="IPR000873">
    <property type="entry name" value="AMP-dep_synth/lig_dom"/>
</dbReference>
<dbReference type="EMBL" id="CP011568">
    <property type="protein sequence ID" value="AKJ67838.1"/>
    <property type="molecule type" value="Genomic_DNA"/>
</dbReference>
<dbReference type="Gene3D" id="3.40.50.12780">
    <property type="entry name" value="N-terminal domain of ligase-like"/>
    <property type="match status" value="1"/>
</dbReference>
<dbReference type="AlphaFoldDB" id="A0A0G3ELA1"/>
<dbReference type="PANTHER" id="PTHR43767:SF1">
    <property type="entry name" value="NONRIBOSOMAL PEPTIDE SYNTHASE PES1 (EUROFUNG)-RELATED"/>
    <property type="match status" value="1"/>
</dbReference>
<organism evidence="2 3">
    <name type="scientific">Pandoraea thiooxydans</name>
    <dbReference type="NCBI Taxonomy" id="445709"/>
    <lineage>
        <taxon>Bacteria</taxon>
        <taxon>Pseudomonadati</taxon>
        <taxon>Pseudomonadota</taxon>
        <taxon>Betaproteobacteria</taxon>
        <taxon>Burkholderiales</taxon>
        <taxon>Burkholderiaceae</taxon>
        <taxon>Pandoraea</taxon>
    </lineage>
</organism>
<gene>
    <name evidence="2" type="ORF">ABW99_06040</name>
</gene>
<proteinExistence type="predicted"/>
<evidence type="ECO:0000313" key="3">
    <source>
        <dbReference type="Proteomes" id="UP000036700"/>
    </source>
</evidence>
<name>A0A0G3ELA1_9BURK</name>
<dbReference type="InterPro" id="IPR042099">
    <property type="entry name" value="ANL_N_sf"/>
</dbReference>
<dbReference type="SUPFAM" id="SSF56801">
    <property type="entry name" value="Acetyl-CoA synthetase-like"/>
    <property type="match status" value="1"/>
</dbReference>
<feature type="domain" description="AMP-dependent synthetase/ligase" evidence="1">
    <location>
        <begin position="32"/>
        <end position="358"/>
    </location>
</feature>
<dbReference type="PANTHER" id="PTHR43767">
    <property type="entry name" value="LONG-CHAIN-FATTY-ACID--COA LIGASE"/>
    <property type="match status" value="1"/>
</dbReference>
<sequence>MHPYPDYFPQRFAADQLDAAPLIFAGLSADTERPIVVFDGQAIARSSLRQQVAGWQAWLRARGLHSGDRVAVMLENSAEQIALIYALILGGLIWVPVNTKLRGMGLRYLMEHAEPRLLVSETGFDDVLDEAGVQPSVRVRLACAAAELPRDAALAAPAARHDDPLCIIYTSGTTGAPKGVIFTHRMMRISGEAALLVADARPADRMFLWEPLCHIGGAQMLLLPFLEDVELHVVSRFSASQFWSQFTRARATQLHYLGGILDILMRLPADAQPANHTLRVAWGAGVTAGTWQAIRERLKCELRECYGMTECSSFATLNDTGKPGSIGRPLPWLRLELLDDEGREVPPGQSGEIVLSSDVDGVFLAGYLHNEAATRAALRDGKLFTGDAARRDADGDLFFVGRRTDSMRVRGENVSAWEIERVFAAHPAVHMSAALGVASSVGEQEILLYVQFRENAAPEWPELAEWAAKALASFQLPRYYRRVEHFETTPSERIKKHLLARDLDDAWDRLA</sequence>
<dbReference type="OrthoDB" id="9766486at2"/>
<dbReference type="RefSeq" id="WP_047213609.1">
    <property type="nucleotide sequence ID" value="NZ_CP011568.3"/>
</dbReference>
<dbReference type="Pfam" id="PF00501">
    <property type="entry name" value="AMP-binding"/>
    <property type="match status" value="1"/>
</dbReference>
<evidence type="ECO:0000259" key="1">
    <source>
        <dbReference type="Pfam" id="PF00501"/>
    </source>
</evidence>
<accession>A0A0G3ELA1</accession>
<protein>
    <submittedName>
        <fullName evidence="2">AMP-dependent synthetase</fullName>
    </submittedName>
</protein>
<dbReference type="Proteomes" id="UP000036700">
    <property type="component" value="Chromosome"/>
</dbReference>
<dbReference type="STRING" id="445709.ABW99_06040"/>
<dbReference type="PATRIC" id="fig|445709.3.peg.1299"/>
<reference evidence="3" key="1">
    <citation type="submission" date="2015-06" db="EMBL/GenBank/DDBJ databases">
        <authorList>
            <person name="Lim Y.L."/>
            <person name="Ee R."/>
            <person name="Yong D."/>
            <person name="How K.Y."/>
            <person name="Yin W.F."/>
            <person name="Chan K.G."/>
        </authorList>
    </citation>
    <scope>NUCLEOTIDE SEQUENCE [LARGE SCALE GENOMIC DNA]</scope>
    <source>
        <strain evidence="3">DSM 25325</strain>
    </source>
</reference>
<dbReference type="GO" id="GO:0016878">
    <property type="term" value="F:acid-thiol ligase activity"/>
    <property type="evidence" value="ECO:0007669"/>
    <property type="project" value="UniProtKB-ARBA"/>
</dbReference>
<dbReference type="InterPro" id="IPR045851">
    <property type="entry name" value="AMP-bd_C_sf"/>
</dbReference>